<gene>
    <name evidence="1" type="ORF">FNAPI_7936</name>
</gene>
<keyword evidence="2" id="KW-1185">Reference proteome</keyword>
<keyword evidence="1" id="KW-0675">Receptor</keyword>
<evidence type="ECO:0000313" key="2">
    <source>
        <dbReference type="Proteomes" id="UP000574317"/>
    </source>
</evidence>
<dbReference type="Proteomes" id="UP000574317">
    <property type="component" value="Unassembled WGS sequence"/>
</dbReference>
<evidence type="ECO:0000313" key="1">
    <source>
        <dbReference type="EMBL" id="KAF5549760.1"/>
    </source>
</evidence>
<accession>A0A8H5N323</accession>
<proteinExistence type="predicted"/>
<organism evidence="1 2">
    <name type="scientific">Fusarium napiforme</name>
    <dbReference type="NCBI Taxonomy" id="42672"/>
    <lineage>
        <taxon>Eukaryota</taxon>
        <taxon>Fungi</taxon>
        <taxon>Dikarya</taxon>
        <taxon>Ascomycota</taxon>
        <taxon>Pezizomycotina</taxon>
        <taxon>Sordariomycetes</taxon>
        <taxon>Hypocreomycetidae</taxon>
        <taxon>Hypocreales</taxon>
        <taxon>Nectriaceae</taxon>
        <taxon>Fusarium</taxon>
        <taxon>Fusarium fujikuroi species complex</taxon>
    </lineage>
</organism>
<sequence>MQATIIEVQFAYSHPGPFERAMVHLQGWAEMHRNGSSAVARGQPNYTFLRLDYDYIQPDILYTTELRKPWPAEFNSRFTDLSDHENRSYKARQGVYLHWTLPRLYRSSIVAADKKAATSREHAEALE</sequence>
<dbReference type="AlphaFoldDB" id="A0A8H5N323"/>
<reference evidence="1 2" key="1">
    <citation type="submission" date="2020-05" db="EMBL/GenBank/DDBJ databases">
        <title>Identification and distribution of gene clusters putatively required for synthesis of sphingolipid metabolism inhibitors in phylogenetically diverse species of the filamentous fungus Fusarium.</title>
        <authorList>
            <person name="Kim H.-S."/>
            <person name="Busman M."/>
            <person name="Brown D.W."/>
            <person name="Divon H."/>
            <person name="Uhlig S."/>
            <person name="Proctor R.H."/>
        </authorList>
    </citation>
    <scope>NUCLEOTIDE SEQUENCE [LARGE SCALE GENOMIC DNA]</scope>
    <source>
        <strain evidence="1 2">NRRL 25196</strain>
    </source>
</reference>
<dbReference type="EMBL" id="JAAOAO010000293">
    <property type="protein sequence ID" value="KAF5549760.1"/>
    <property type="molecule type" value="Genomic_DNA"/>
</dbReference>
<protein>
    <submittedName>
        <fullName evidence="1">Cell surface receptor IPT TIG domain-containing protein</fullName>
    </submittedName>
</protein>
<name>A0A8H5N323_9HYPO</name>
<comment type="caution">
    <text evidence="1">The sequence shown here is derived from an EMBL/GenBank/DDBJ whole genome shotgun (WGS) entry which is preliminary data.</text>
</comment>